<evidence type="ECO:0000313" key="1">
    <source>
        <dbReference type="EMBL" id="GAA1860396.1"/>
    </source>
</evidence>
<keyword evidence="2" id="KW-1185">Reference proteome</keyword>
<gene>
    <name evidence="1" type="ORF">GCM10009751_17480</name>
</gene>
<proteinExistence type="predicted"/>
<sequence length="57" mass="5963">MTDDAPRAPEPEDLTAFGGETACSLHPVCPECGALEDAPRTTCGRCGHAFAGQDETR</sequence>
<evidence type="ECO:0000313" key="2">
    <source>
        <dbReference type="Proteomes" id="UP001501094"/>
    </source>
</evidence>
<protein>
    <recommendedName>
        <fullName evidence="3">Small CPxCG-related zinc finger protein</fullName>
    </recommendedName>
</protein>
<organism evidence="1 2">
    <name type="scientific">Myceligenerans crystallogenes</name>
    <dbReference type="NCBI Taxonomy" id="316335"/>
    <lineage>
        <taxon>Bacteria</taxon>
        <taxon>Bacillati</taxon>
        <taxon>Actinomycetota</taxon>
        <taxon>Actinomycetes</taxon>
        <taxon>Micrococcales</taxon>
        <taxon>Promicromonosporaceae</taxon>
        <taxon>Myceligenerans</taxon>
    </lineage>
</organism>
<name>A0ABN2NAS5_9MICO</name>
<dbReference type="Proteomes" id="UP001501094">
    <property type="component" value="Unassembled WGS sequence"/>
</dbReference>
<dbReference type="EMBL" id="BAAANL010000003">
    <property type="protein sequence ID" value="GAA1860396.1"/>
    <property type="molecule type" value="Genomic_DNA"/>
</dbReference>
<accession>A0ABN2NAS5</accession>
<dbReference type="RefSeq" id="WP_344101659.1">
    <property type="nucleotide sequence ID" value="NZ_BAAANL010000003.1"/>
</dbReference>
<reference evidence="1 2" key="1">
    <citation type="journal article" date="2019" name="Int. J. Syst. Evol. Microbiol.">
        <title>The Global Catalogue of Microorganisms (GCM) 10K type strain sequencing project: providing services to taxonomists for standard genome sequencing and annotation.</title>
        <authorList>
            <consortium name="The Broad Institute Genomics Platform"/>
            <consortium name="The Broad Institute Genome Sequencing Center for Infectious Disease"/>
            <person name="Wu L."/>
            <person name="Ma J."/>
        </authorList>
    </citation>
    <scope>NUCLEOTIDE SEQUENCE [LARGE SCALE GENOMIC DNA]</scope>
    <source>
        <strain evidence="1 2">JCM 14326</strain>
    </source>
</reference>
<evidence type="ECO:0008006" key="3">
    <source>
        <dbReference type="Google" id="ProtNLM"/>
    </source>
</evidence>
<comment type="caution">
    <text evidence="1">The sequence shown here is derived from an EMBL/GenBank/DDBJ whole genome shotgun (WGS) entry which is preliminary data.</text>
</comment>